<dbReference type="SUPFAM" id="SSF54427">
    <property type="entry name" value="NTF2-like"/>
    <property type="match status" value="1"/>
</dbReference>
<dbReference type="InterPro" id="IPR037401">
    <property type="entry name" value="SnoaL-like"/>
</dbReference>
<dbReference type="InterPro" id="IPR032710">
    <property type="entry name" value="NTF2-like_dom_sf"/>
</dbReference>
<evidence type="ECO:0000259" key="1">
    <source>
        <dbReference type="Pfam" id="PF12680"/>
    </source>
</evidence>
<evidence type="ECO:0000313" key="3">
    <source>
        <dbReference type="Proteomes" id="UP000618818"/>
    </source>
</evidence>
<evidence type="ECO:0000313" key="2">
    <source>
        <dbReference type="EMBL" id="MBD3926508.1"/>
    </source>
</evidence>
<keyword evidence="3" id="KW-1185">Reference proteome</keyword>
<proteinExistence type="predicted"/>
<comment type="caution">
    <text evidence="2">The sequence shown here is derived from an EMBL/GenBank/DDBJ whole genome shotgun (WGS) entry which is preliminary data.</text>
</comment>
<dbReference type="EMBL" id="JACXYZ010000003">
    <property type="protein sequence ID" value="MBD3926508.1"/>
    <property type="molecule type" value="Genomic_DNA"/>
</dbReference>
<sequence>MTTTDVTPTQLPSTIRTFLDAHAARDVDAAARTFAPTAVVRDQGETFRGTAEVLGFLSHQGGEFTYTTELLGGRRIDDTHWVAVNHLEGDFPGGVADLDYRFTLADGLIAQLEIGG</sequence>
<protein>
    <submittedName>
        <fullName evidence="2">Nuclear transport factor 2 family protein</fullName>
    </submittedName>
</protein>
<gene>
    <name evidence="2" type="ORF">IEZ26_17930</name>
</gene>
<dbReference type="Pfam" id="PF12680">
    <property type="entry name" value="SnoaL_2"/>
    <property type="match status" value="1"/>
</dbReference>
<feature type="domain" description="SnoaL-like" evidence="1">
    <location>
        <begin position="15"/>
        <end position="110"/>
    </location>
</feature>
<dbReference type="Proteomes" id="UP000618818">
    <property type="component" value="Unassembled WGS sequence"/>
</dbReference>
<name>A0ABR8NEE7_9ACTN</name>
<dbReference type="RefSeq" id="WP_191196376.1">
    <property type="nucleotide sequence ID" value="NZ_JACXYZ010000003.1"/>
</dbReference>
<reference evidence="2 3" key="1">
    <citation type="submission" date="2020-09" db="EMBL/GenBank/DDBJ databases">
        <title>novel species in genus Nocardioides.</title>
        <authorList>
            <person name="Zhang G."/>
        </authorList>
    </citation>
    <scope>NUCLEOTIDE SEQUENCE [LARGE SCALE GENOMIC DNA]</scope>
    <source>
        <strain evidence="2 3">KCTC 39551</strain>
    </source>
</reference>
<dbReference type="Gene3D" id="3.10.450.50">
    <property type="match status" value="1"/>
</dbReference>
<organism evidence="2 3">
    <name type="scientific">Nocardioides cavernae</name>
    <dbReference type="NCBI Taxonomy" id="1921566"/>
    <lineage>
        <taxon>Bacteria</taxon>
        <taxon>Bacillati</taxon>
        <taxon>Actinomycetota</taxon>
        <taxon>Actinomycetes</taxon>
        <taxon>Propionibacteriales</taxon>
        <taxon>Nocardioidaceae</taxon>
        <taxon>Nocardioides</taxon>
    </lineage>
</organism>
<accession>A0ABR8NEE7</accession>